<dbReference type="InterPro" id="IPR036439">
    <property type="entry name" value="Dockerin_dom_sf"/>
</dbReference>
<dbReference type="PROSITE" id="PS51766">
    <property type="entry name" value="DOCKERIN"/>
    <property type="match status" value="1"/>
</dbReference>
<dbReference type="InterPro" id="IPR018247">
    <property type="entry name" value="EF_Hand_1_Ca_BS"/>
</dbReference>
<dbReference type="Gene3D" id="1.10.1330.10">
    <property type="entry name" value="Dockerin domain"/>
    <property type="match status" value="1"/>
</dbReference>
<evidence type="ECO:0000256" key="9">
    <source>
        <dbReference type="PROSITE-ProRule" id="PRU01097"/>
    </source>
</evidence>
<accession>A0A1K1PS50</accession>
<evidence type="ECO:0000259" key="11">
    <source>
        <dbReference type="PROSITE" id="PS51761"/>
    </source>
</evidence>
<proteinExistence type="inferred from homology"/>
<dbReference type="PANTHER" id="PTHR46828:SF2">
    <property type="entry name" value="ENDO-1,4-BETA-XYLANASE A-RELATED"/>
    <property type="match status" value="1"/>
</dbReference>
<keyword evidence="6" id="KW-0119">Carbohydrate metabolism</keyword>
<evidence type="ECO:0000256" key="6">
    <source>
        <dbReference type="ARBA" id="ARBA00023277"/>
    </source>
</evidence>
<evidence type="ECO:0000256" key="8">
    <source>
        <dbReference type="ARBA" id="ARBA00023326"/>
    </source>
</evidence>
<gene>
    <name evidence="13" type="ORF">SAMN02910280_0086</name>
</gene>
<keyword evidence="5 13" id="KW-0378">Hydrolase</keyword>
<dbReference type="GO" id="GO:0045493">
    <property type="term" value="P:xylan catabolic process"/>
    <property type="evidence" value="ECO:0007669"/>
    <property type="project" value="UniProtKB-UniPathway"/>
</dbReference>
<dbReference type="PROSITE" id="PS00018">
    <property type="entry name" value="EF_HAND_1"/>
    <property type="match status" value="1"/>
</dbReference>
<dbReference type="AlphaFoldDB" id="A0A1K1PS50"/>
<dbReference type="GO" id="GO:0031176">
    <property type="term" value="F:endo-1,4-beta-xylanase activity"/>
    <property type="evidence" value="ECO:0007669"/>
    <property type="project" value="UniProtKB-EC"/>
</dbReference>
<sequence length="796" mass="88260">MIFKSSKQLMAGTIAAALCVTAVSLDFTPNLSSYATSNQNEQFYIDGYHYEFYNMSNIGECSFEPDNEGGFTAEWSGIVECQFDKGIYGNELPNDPESVIINYDLEFSPLTDNEEVSDGSSRVGIYGWLVPKSARYNIEYAVIDYQCNFDTENYANILELQNIGSYELDGMTYDLYNKKADPNGVSFDASVEKYFSFRRDSSIGSGASVSLKSSVDITKHMEEWQKLGMEKSNIYSTMLDVRAWMSSGSAKLNSCDINITEREREAFTEDGCFYKTDPAKNGGDYEMKPLGEGGFEAKWDSDSAVTFSKGKSYANAPFNYNDENCIIADYNVELYPVNYGTDSAMDIGIHGWLDVNAGSDWKDEFNIVLGRKNYYFPSNYKDFPNDENVIELGTLEDNGRTFKLYRSIPLHTYSVSSGVSGIAEAPPHARYTYWSVADNCVVDKVKSPKLSGKINIRKHLEKFMEQASALERVSSVYELSLDLFTQGGEGSAKVNQFDIHLGSDKDEGGKVTFNKCGSATDENSSIEPNGAGGFTCKWSEGDYKSFSKKLETDGNIDMDSFIVDYDANVNAKSVTGTEWSLCATCKSKQSNLEYYVFEGYGASSVKMNSDGTDVKNVDPYTFLKDHAIIKRNSALINGERYDMFYLRYKGGEGGIGGYDIYRCISIKQNAGQKMGKKCHLSGSIDWSKHIMAWDSAGFPVTSVDSCEVFFETNSPSGDFSLNICGFNTGAESGKVKGDLNGDRSVDNFDVIACRKALLNPDKHLYDTEAGDMNENGVIDIGDLILLTRFILGVSKA</sequence>
<dbReference type="SUPFAM" id="SSF49899">
    <property type="entry name" value="Concanavalin A-like lectins/glucanases"/>
    <property type="match status" value="3"/>
</dbReference>
<dbReference type="InterPro" id="IPR016134">
    <property type="entry name" value="Dockerin_dom"/>
</dbReference>
<dbReference type="UniPathway" id="UPA00114"/>
<evidence type="ECO:0000256" key="2">
    <source>
        <dbReference type="ARBA" id="ARBA00004851"/>
    </source>
</evidence>
<evidence type="ECO:0000256" key="1">
    <source>
        <dbReference type="ARBA" id="ARBA00000681"/>
    </source>
</evidence>
<evidence type="ECO:0000256" key="4">
    <source>
        <dbReference type="ARBA" id="ARBA00022651"/>
    </source>
</evidence>
<dbReference type="InterPro" id="IPR033123">
    <property type="entry name" value="GH11_dom"/>
</dbReference>
<dbReference type="Pfam" id="PF00404">
    <property type="entry name" value="Dockerin_1"/>
    <property type="match status" value="1"/>
</dbReference>
<evidence type="ECO:0000313" key="14">
    <source>
        <dbReference type="Proteomes" id="UP000183461"/>
    </source>
</evidence>
<evidence type="ECO:0000313" key="13">
    <source>
        <dbReference type="EMBL" id="SFW50291.1"/>
    </source>
</evidence>
<keyword evidence="4" id="KW-0858">Xylan degradation</keyword>
<evidence type="ECO:0000256" key="7">
    <source>
        <dbReference type="ARBA" id="ARBA00023295"/>
    </source>
</evidence>
<evidence type="ECO:0000259" key="12">
    <source>
        <dbReference type="PROSITE" id="PS51766"/>
    </source>
</evidence>
<comment type="pathway">
    <text evidence="2">Glycan degradation; xylan degradation.</text>
</comment>
<organism evidence="13 14">
    <name type="scientific">Ruminococcus flavefaciens</name>
    <dbReference type="NCBI Taxonomy" id="1265"/>
    <lineage>
        <taxon>Bacteria</taxon>
        <taxon>Bacillati</taxon>
        <taxon>Bacillota</taxon>
        <taxon>Clostridia</taxon>
        <taxon>Eubacteriales</taxon>
        <taxon>Oscillospiraceae</taxon>
        <taxon>Ruminococcus</taxon>
    </lineage>
</organism>
<evidence type="ECO:0000256" key="10">
    <source>
        <dbReference type="SAM" id="SignalP"/>
    </source>
</evidence>
<dbReference type="EMBL" id="FPIP01000010">
    <property type="protein sequence ID" value="SFW50291.1"/>
    <property type="molecule type" value="Genomic_DNA"/>
</dbReference>
<dbReference type="RefSeq" id="WP_072301152.1">
    <property type="nucleotide sequence ID" value="NZ_FPIP01000010.1"/>
</dbReference>
<dbReference type="EC" id="3.2.1.8" evidence="3"/>
<dbReference type="CDD" id="cd14256">
    <property type="entry name" value="Dockerin_I"/>
    <property type="match status" value="1"/>
</dbReference>
<keyword evidence="7" id="KW-0326">Glycosidase</keyword>
<reference evidence="13 14" key="1">
    <citation type="submission" date="2016-11" db="EMBL/GenBank/DDBJ databases">
        <authorList>
            <person name="Jaros S."/>
            <person name="Januszkiewicz K."/>
            <person name="Wedrychowicz H."/>
        </authorList>
    </citation>
    <scope>NUCLEOTIDE SEQUENCE [LARGE SCALE GENOMIC DNA]</scope>
    <source>
        <strain evidence="13 14">YL228</strain>
    </source>
</reference>
<dbReference type="Gene3D" id="2.60.120.180">
    <property type="match status" value="3"/>
</dbReference>
<feature type="domain" description="Dockerin" evidence="12">
    <location>
        <begin position="732"/>
        <end position="796"/>
    </location>
</feature>
<dbReference type="InterPro" id="IPR013319">
    <property type="entry name" value="GH11/12"/>
</dbReference>
<evidence type="ECO:0000256" key="5">
    <source>
        <dbReference type="ARBA" id="ARBA00022801"/>
    </source>
</evidence>
<feature type="chain" id="PRO_5038879445" description="endo-1,4-beta-xylanase" evidence="10">
    <location>
        <begin position="23"/>
        <end position="796"/>
    </location>
</feature>
<dbReference type="SUPFAM" id="SSF63446">
    <property type="entry name" value="Type I dockerin domain"/>
    <property type="match status" value="1"/>
</dbReference>
<feature type="domain" description="GH11" evidence="11">
    <location>
        <begin position="36"/>
        <end position="255"/>
    </location>
</feature>
<comment type="caution">
    <text evidence="9">Lacks conserved residue(s) required for the propagation of feature annotation.</text>
</comment>
<comment type="catalytic activity">
    <reaction evidence="1">
        <text>Endohydrolysis of (1-&gt;4)-beta-D-xylosidic linkages in xylans.</text>
        <dbReference type="EC" id="3.2.1.8"/>
    </reaction>
</comment>
<dbReference type="InterPro" id="IPR001137">
    <property type="entry name" value="Glyco_hydro_11"/>
</dbReference>
<name>A0A1K1PS50_RUMFL</name>
<keyword evidence="10" id="KW-0732">Signal</keyword>
<dbReference type="InterPro" id="IPR013320">
    <property type="entry name" value="ConA-like_dom_sf"/>
</dbReference>
<protein>
    <recommendedName>
        <fullName evidence="3">endo-1,4-beta-xylanase</fullName>
        <ecNumber evidence="3">3.2.1.8</ecNumber>
    </recommendedName>
</protein>
<dbReference type="PANTHER" id="PTHR46828">
    <property type="entry name" value="ENDO-1,4-BETA-XYLANASE A-RELATED"/>
    <property type="match status" value="1"/>
</dbReference>
<keyword evidence="8" id="KW-0624">Polysaccharide degradation</keyword>
<comment type="similarity">
    <text evidence="9">Belongs to the glycosyl hydrolase 11 (cellulase G) family.</text>
</comment>
<dbReference type="PROSITE" id="PS51761">
    <property type="entry name" value="GH11_3"/>
    <property type="match status" value="1"/>
</dbReference>
<dbReference type="Pfam" id="PF00457">
    <property type="entry name" value="Glyco_hydro_11"/>
    <property type="match status" value="1"/>
</dbReference>
<dbReference type="Proteomes" id="UP000183461">
    <property type="component" value="Unassembled WGS sequence"/>
</dbReference>
<feature type="signal peptide" evidence="10">
    <location>
        <begin position="1"/>
        <end position="22"/>
    </location>
</feature>
<evidence type="ECO:0000256" key="3">
    <source>
        <dbReference type="ARBA" id="ARBA00012590"/>
    </source>
</evidence>
<dbReference type="InterPro" id="IPR002105">
    <property type="entry name" value="Dockerin_1_rpt"/>
</dbReference>